<dbReference type="AlphaFoldDB" id="A0A1Z5IJP5"/>
<protein>
    <recommendedName>
        <fullName evidence="4">Extracellular protein</fullName>
    </recommendedName>
</protein>
<reference evidence="2 3" key="1">
    <citation type="submission" date="2015-11" db="EMBL/GenBank/DDBJ databases">
        <title>Draft genome sequences of new species of the genus Lactobacillus isolated from orchardgrass silage.</title>
        <authorList>
            <person name="Tohno M."/>
            <person name="Tanizawa Y."/>
            <person name="Arita M."/>
        </authorList>
    </citation>
    <scope>NUCLEOTIDE SEQUENCE [LARGE SCALE GENOMIC DNA]</scope>
    <source>
        <strain evidence="2 3">IWT126</strain>
    </source>
</reference>
<dbReference type="RefSeq" id="WP_225362361.1">
    <property type="nucleotide sequence ID" value="NZ_BBFL01000021.1"/>
</dbReference>
<name>A0A1Z5IJP5_9LACO</name>
<comment type="caution">
    <text evidence="2">The sequence shown here is derived from an EMBL/GenBank/DDBJ whole genome shotgun (WGS) entry which is preliminary data.</text>
</comment>
<dbReference type="SUPFAM" id="SSF75011">
    <property type="entry name" value="3-carboxy-cis,cis-mucoante lactonizing enzyme"/>
    <property type="match status" value="1"/>
</dbReference>
<keyword evidence="1" id="KW-0732">Signal</keyword>
<evidence type="ECO:0000313" key="3">
    <source>
        <dbReference type="Proteomes" id="UP000198402"/>
    </source>
</evidence>
<sequence>MKRLLILFASFILCLSLGQSIRATAAVKVHRQHSSAFIYHRTRTVNDTKVHFVNAPRRYVHMKTSKKTNRVRSITGTKMAFKTRLLLPYPGKNKQHWGNPQNITISKDNMMYIVYCPIVLRNRGRIVRFDLNRLEQLGVYKNPKRLESVFVKHHGKYSSHQKALQKAIKIGRLFDTGHGQTLAYNPKDQGLYMWRDNRKGNGGPIGNQGYIQHISAKTLRPDRAISFHMNGHDASVYGGTQTFDQDGNVYFWSLEGPRAVIYKGRITQHSVKFRRTNQILKKAPGTFAQSMGYNPKRGRLYLVSDDSIASFPAKQLNGHGSLTRHSFEWSELTPRREIEGLTFDNAGTAYLLANHNPEVLRSTAGF</sequence>
<dbReference type="STRING" id="1302250.GCA_001313225_03399"/>
<dbReference type="Proteomes" id="UP000198402">
    <property type="component" value="Unassembled WGS sequence"/>
</dbReference>
<evidence type="ECO:0008006" key="4">
    <source>
        <dbReference type="Google" id="ProtNLM"/>
    </source>
</evidence>
<proteinExistence type="predicted"/>
<keyword evidence="3" id="KW-1185">Reference proteome</keyword>
<accession>A0A1Z5IJP5</accession>
<feature type="chain" id="PRO_5012577263" description="Extracellular protein" evidence="1">
    <location>
        <begin position="26"/>
        <end position="366"/>
    </location>
</feature>
<feature type="signal peptide" evidence="1">
    <location>
        <begin position="1"/>
        <end position="25"/>
    </location>
</feature>
<organism evidence="2 3">
    <name type="scientific">Secundilactobacillus silagei JCM 19001</name>
    <dbReference type="NCBI Taxonomy" id="1302250"/>
    <lineage>
        <taxon>Bacteria</taxon>
        <taxon>Bacillati</taxon>
        <taxon>Bacillota</taxon>
        <taxon>Bacilli</taxon>
        <taxon>Lactobacillales</taxon>
        <taxon>Lactobacillaceae</taxon>
        <taxon>Secundilactobacillus</taxon>
    </lineage>
</organism>
<dbReference type="EMBL" id="BCMG01000008">
    <property type="protein sequence ID" value="GAX01651.1"/>
    <property type="molecule type" value="Genomic_DNA"/>
</dbReference>
<evidence type="ECO:0000256" key="1">
    <source>
        <dbReference type="SAM" id="SignalP"/>
    </source>
</evidence>
<gene>
    <name evidence="2" type="ORF">IWT126_01694</name>
</gene>
<evidence type="ECO:0000313" key="2">
    <source>
        <dbReference type="EMBL" id="GAX01651.1"/>
    </source>
</evidence>